<dbReference type="Gene3D" id="3.30.450.40">
    <property type="match status" value="1"/>
</dbReference>
<dbReference type="SMART" id="SM00065">
    <property type="entry name" value="GAF"/>
    <property type="match status" value="1"/>
</dbReference>
<keyword evidence="1" id="KW-1133">Transmembrane helix</keyword>
<dbReference type="Pfam" id="PF00989">
    <property type="entry name" value="PAS"/>
    <property type="match status" value="1"/>
</dbReference>
<feature type="domain" description="PAS" evidence="2">
    <location>
        <begin position="580"/>
        <end position="624"/>
    </location>
</feature>
<dbReference type="Pfam" id="PF01590">
    <property type="entry name" value="GAF"/>
    <property type="match status" value="1"/>
</dbReference>
<dbReference type="PROSITE" id="PS50112">
    <property type="entry name" value="PAS"/>
    <property type="match status" value="1"/>
</dbReference>
<organism evidence="4 5">
    <name type="scientific">Alterirhizorhabdus solaris</name>
    <dbReference type="NCBI Taxonomy" id="2529389"/>
    <lineage>
        <taxon>Bacteria</taxon>
        <taxon>Pseudomonadati</taxon>
        <taxon>Pseudomonadota</taxon>
        <taxon>Alphaproteobacteria</taxon>
        <taxon>Sphingomonadales</taxon>
        <taxon>Rhizorhabdaceae</taxon>
        <taxon>Alterirhizorhabdus</taxon>
    </lineage>
</organism>
<feature type="transmembrane region" description="Helical" evidence="1">
    <location>
        <begin position="348"/>
        <end position="369"/>
    </location>
</feature>
<dbReference type="GO" id="GO:0006171">
    <property type="term" value="P:cAMP biosynthetic process"/>
    <property type="evidence" value="ECO:0007669"/>
    <property type="project" value="TreeGrafter"/>
</dbReference>
<dbReference type="EMBL" id="VNIM01000013">
    <property type="protein sequence ID" value="TVV76120.1"/>
    <property type="molecule type" value="Genomic_DNA"/>
</dbReference>
<evidence type="ECO:0000256" key="1">
    <source>
        <dbReference type="SAM" id="Phobius"/>
    </source>
</evidence>
<name>A0A558R9Q8_9SPHN</name>
<proteinExistence type="predicted"/>
<keyword evidence="1" id="KW-0812">Transmembrane</keyword>
<sequence length="981" mass="106365">MLGLMLLLCAPMFVDLVCHDAPRAEAGVISYRGWGRLTAPVELSGQWRLVWLGHDGSAIPPGATTPALVPGQWSGLAMPDGQRLPPSGLVSYRLILRDLAAGHYTLHIPITFAAERIYIDGRPVAGAGRIATNAAGTRYDLRSHEISFETNGAPVALRIDLAAFLHRDNGFVDALIFGEAQPMRRWIALEWMKDLLFHSALLLLALNALVAYLFRRQDRASLYLALAALCAIPGTAILSYDNILLLALPFLNFTAVLALQYIPTAASIGFFLAYSRALFPRETPRWLFRVLLALVGAFFLAQCLAFSRGDTLLASHIAVAWPAVLGFTLLGVIGIVLRAVLRGRDGALVFLLGIAIFTIFSVNAALVWSDIVPDRYLLGTASLPLGMLMLLFSHFVVVAERWTLAIVAAERINADLRELIEVTSAITSEMQLDTLLARIVEVTSRILNADRSTLLLHDERTGELWSLVAEGLTTREIRMDASEGLAGHAFTHGEVLNIADAYADPRFNRAIDIATDYRTGSILTMPVTARDGRRLGVMQTLNRRDGRPFGEDDVTRMVAFAAQAAIAIDNATLFAEVVTSRNYNESILRSMSSGVVTLDRDAGIAKLNAAASAILGVPADQLEGVDARALLASTNPWLLTEIEAVAATGERKLLIDVDLVTVGERVIATNITIVPLIGENGPAGLLLLIEDISEGKRMQSAMRRFMTQKVVDQVLQRGDELLFGTACNASVLFADIRNFTTMAEALTPRETVDMLNEAFTEFFEAVAANDGVLDKFIGDAIMAVYGAPLPTGRDPENAVESAVQMLRALHLLNERRGGRALPPLRLGVGIATGEVVAGTIGSPKRMDYTVIGDSVNLSSRLQDLTKGYGVEVLVCETTAAAVAGRHPLRELDLILVRGRQRPAKIFQVLIEPADEALLDHYQRGRDRLAARDWTGAATAFRAALVRDPADRPAQLMLARAEALATDPPAADWNGVWHAAAK</sequence>
<dbReference type="Proteomes" id="UP000318681">
    <property type="component" value="Unassembled WGS sequence"/>
</dbReference>
<dbReference type="InterPro" id="IPR029016">
    <property type="entry name" value="GAF-like_dom_sf"/>
</dbReference>
<dbReference type="InterPro" id="IPR000014">
    <property type="entry name" value="PAS"/>
</dbReference>
<dbReference type="PANTHER" id="PTHR43081:SF1">
    <property type="entry name" value="ADENYLATE CYCLASE, TERMINAL-DIFFERENTIATION SPECIFIC"/>
    <property type="match status" value="1"/>
</dbReference>
<protein>
    <submittedName>
        <fullName evidence="4">GAF domain-containing protein</fullName>
    </submittedName>
</protein>
<dbReference type="PROSITE" id="PS50125">
    <property type="entry name" value="GUANYLATE_CYCLASE_2"/>
    <property type="match status" value="1"/>
</dbReference>
<dbReference type="CDD" id="cd07302">
    <property type="entry name" value="CHD"/>
    <property type="match status" value="1"/>
</dbReference>
<dbReference type="InterPro" id="IPR011623">
    <property type="entry name" value="7TMR_DISM_rcpt_extracell_dom1"/>
</dbReference>
<dbReference type="Pfam" id="PF07695">
    <property type="entry name" value="7TMR-DISM_7TM"/>
    <property type="match status" value="1"/>
</dbReference>
<feature type="transmembrane region" description="Helical" evidence="1">
    <location>
        <begin position="286"/>
        <end position="307"/>
    </location>
</feature>
<dbReference type="InterPro" id="IPR050697">
    <property type="entry name" value="Adenylyl/Guanylyl_Cyclase_3/4"/>
</dbReference>
<feature type="transmembrane region" description="Helical" evidence="1">
    <location>
        <begin position="319"/>
        <end position="341"/>
    </location>
</feature>
<evidence type="ECO:0000313" key="5">
    <source>
        <dbReference type="Proteomes" id="UP000318681"/>
    </source>
</evidence>
<keyword evidence="5" id="KW-1185">Reference proteome</keyword>
<dbReference type="InterPro" id="IPR035965">
    <property type="entry name" value="PAS-like_dom_sf"/>
</dbReference>
<dbReference type="SUPFAM" id="SSF55781">
    <property type="entry name" value="GAF domain-like"/>
    <property type="match status" value="1"/>
</dbReference>
<feature type="domain" description="Guanylate cyclase" evidence="3">
    <location>
        <begin position="730"/>
        <end position="862"/>
    </location>
</feature>
<feature type="transmembrane region" description="Helical" evidence="1">
    <location>
        <begin position="221"/>
        <end position="240"/>
    </location>
</feature>
<dbReference type="OrthoDB" id="9789782at2"/>
<dbReference type="InterPro" id="IPR003018">
    <property type="entry name" value="GAF"/>
</dbReference>
<dbReference type="SUPFAM" id="SSF55073">
    <property type="entry name" value="Nucleotide cyclase"/>
    <property type="match status" value="1"/>
</dbReference>
<dbReference type="InterPro" id="IPR001054">
    <property type="entry name" value="A/G_cyclase"/>
</dbReference>
<dbReference type="Gene3D" id="3.30.70.1230">
    <property type="entry name" value="Nucleotide cyclase"/>
    <property type="match status" value="1"/>
</dbReference>
<gene>
    <name evidence="4" type="ORF">FOY91_05095</name>
</gene>
<comment type="caution">
    <text evidence="4">The sequence shown here is derived from an EMBL/GenBank/DDBJ whole genome shotgun (WGS) entry which is preliminary data.</text>
</comment>
<dbReference type="Gene3D" id="3.30.450.20">
    <property type="entry name" value="PAS domain"/>
    <property type="match status" value="1"/>
</dbReference>
<dbReference type="SMART" id="SM00044">
    <property type="entry name" value="CYCc"/>
    <property type="match status" value="1"/>
</dbReference>
<dbReference type="GO" id="GO:0004016">
    <property type="term" value="F:adenylate cyclase activity"/>
    <property type="evidence" value="ECO:0007669"/>
    <property type="project" value="UniProtKB-ARBA"/>
</dbReference>
<evidence type="ECO:0000259" key="3">
    <source>
        <dbReference type="PROSITE" id="PS50125"/>
    </source>
</evidence>
<dbReference type="InterPro" id="IPR013767">
    <property type="entry name" value="PAS_fold"/>
</dbReference>
<keyword evidence="1" id="KW-0472">Membrane</keyword>
<dbReference type="Pfam" id="PF00211">
    <property type="entry name" value="Guanylate_cyc"/>
    <property type="match status" value="1"/>
</dbReference>
<feature type="transmembrane region" description="Helical" evidence="1">
    <location>
        <begin position="195"/>
        <end position="214"/>
    </location>
</feature>
<accession>A0A558R9Q8</accession>
<dbReference type="RefSeq" id="WP_145148803.1">
    <property type="nucleotide sequence ID" value="NZ_VNIM01000013.1"/>
</dbReference>
<evidence type="ECO:0000259" key="2">
    <source>
        <dbReference type="PROSITE" id="PS50112"/>
    </source>
</evidence>
<reference evidence="4 5" key="1">
    <citation type="submission" date="2019-07" db="EMBL/GenBank/DDBJ databases">
        <title>Sphingomonas solaris sp. nov., isolated from a solar panel from Boston, Massachusetts.</title>
        <authorList>
            <person name="Tanner K."/>
            <person name="Pascual J."/>
            <person name="Mancuso C."/>
            <person name="Pereto J."/>
            <person name="Khalil A."/>
            <person name="Vilanova C."/>
        </authorList>
    </citation>
    <scope>NUCLEOTIDE SEQUENCE [LARGE SCALE GENOMIC DNA]</scope>
    <source>
        <strain evidence="4 5">R4DWN</strain>
    </source>
</reference>
<dbReference type="AlphaFoldDB" id="A0A558R9Q8"/>
<evidence type="ECO:0000313" key="4">
    <source>
        <dbReference type="EMBL" id="TVV76120.1"/>
    </source>
</evidence>
<dbReference type="GO" id="GO:0035556">
    <property type="term" value="P:intracellular signal transduction"/>
    <property type="evidence" value="ECO:0007669"/>
    <property type="project" value="InterPro"/>
</dbReference>
<feature type="transmembrane region" description="Helical" evidence="1">
    <location>
        <begin position="246"/>
        <end position="274"/>
    </location>
</feature>
<dbReference type="SUPFAM" id="SSF55785">
    <property type="entry name" value="PYP-like sensor domain (PAS domain)"/>
    <property type="match status" value="1"/>
</dbReference>
<dbReference type="GO" id="GO:0006355">
    <property type="term" value="P:regulation of DNA-templated transcription"/>
    <property type="evidence" value="ECO:0007669"/>
    <property type="project" value="InterPro"/>
</dbReference>
<dbReference type="InterPro" id="IPR029787">
    <property type="entry name" value="Nucleotide_cyclase"/>
</dbReference>
<dbReference type="PANTHER" id="PTHR43081">
    <property type="entry name" value="ADENYLATE CYCLASE, TERMINAL-DIFFERENTIATION SPECIFIC-RELATED"/>
    <property type="match status" value="1"/>
</dbReference>